<feature type="compositionally biased region" description="Low complexity" evidence="6">
    <location>
        <begin position="536"/>
        <end position="545"/>
    </location>
</feature>
<evidence type="ECO:0000259" key="9">
    <source>
        <dbReference type="Pfam" id="PF25967"/>
    </source>
</evidence>
<evidence type="ECO:0000256" key="1">
    <source>
        <dbReference type="ARBA" id="ARBA00004196"/>
    </source>
</evidence>
<comment type="subcellular location">
    <subcellularLocation>
        <location evidence="1">Cell envelope</location>
    </subcellularLocation>
</comment>
<feature type="domain" description="CusB-like beta-barrel" evidence="8">
    <location>
        <begin position="375"/>
        <end position="447"/>
    </location>
</feature>
<feature type="coiled-coil region" evidence="5">
    <location>
        <begin position="313"/>
        <end position="340"/>
    </location>
</feature>
<keyword evidence="11" id="KW-1185">Reference proteome</keyword>
<organism evidence="10 11">
    <name type="scientific">Armatimonas rosea</name>
    <dbReference type="NCBI Taxonomy" id="685828"/>
    <lineage>
        <taxon>Bacteria</taxon>
        <taxon>Bacillati</taxon>
        <taxon>Armatimonadota</taxon>
        <taxon>Armatimonadia</taxon>
        <taxon>Armatimonadales</taxon>
        <taxon>Armatimonadaceae</taxon>
        <taxon>Armatimonas</taxon>
    </lineage>
</organism>
<dbReference type="InterPro" id="IPR058625">
    <property type="entry name" value="MdtA-like_BSH"/>
</dbReference>
<dbReference type="Gene3D" id="1.10.287.470">
    <property type="entry name" value="Helix hairpin bin"/>
    <property type="match status" value="1"/>
</dbReference>
<dbReference type="InterPro" id="IPR058792">
    <property type="entry name" value="Beta-barrel_RND_2"/>
</dbReference>
<dbReference type="Gene3D" id="2.40.420.20">
    <property type="match status" value="1"/>
</dbReference>
<feature type="compositionally biased region" description="Basic and acidic residues" evidence="6">
    <location>
        <begin position="517"/>
        <end position="535"/>
    </location>
</feature>
<dbReference type="GO" id="GO:0015562">
    <property type="term" value="F:efflux transmembrane transporter activity"/>
    <property type="evidence" value="ECO:0007669"/>
    <property type="project" value="TreeGrafter"/>
</dbReference>
<reference evidence="10 11" key="1">
    <citation type="submission" date="2020-08" db="EMBL/GenBank/DDBJ databases">
        <title>Genomic Encyclopedia of Type Strains, Phase IV (KMG-IV): sequencing the most valuable type-strain genomes for metagenomic binning, comparative biology and taxonomic classification.</title>
        <authorList>
            <person name="Goeker M."/>
        </authorList>
    </citation>
    <scope>NUCLEOTIDE SEQUENCE [LARGE SCALE GENOMIC DNA]</scope>
    <source>
        <strain evidence="10 11">DSM 23562</strain>
    </source>
</reference>
<dbReference type="InterPro" id="IPR058627">
    <property type="entry name" value="MdtA-like_C"/>
</dbReference>
<sequence>MKLRSLLPYTILAAGLAGGIVWRLQDKRTVAADLVKAQTARKGAAPSVVLATAGPKRLVQTLELIGSLESPSTVKLAARTSGRVTFLAVREGSVVKAGETLVRIDPVDLKDAVLQQEANLAEARARLAQAQATVDTGRVTVLTGIDQRRAAVESAQSTLNRAQQTRDAQLAAAKAAVADADARVKSAQVVVENAKNDLASAVANQSNLKAKLARAESLLSKGFVAVQAVDDARTALEVQGNVVETAKGRVATAEAAVDSQKALLTAAQQQVSIAEKGATTDIETARSAKKSAESALVLANSSRSQTIASRQNIAALKQGVAAAEAQLAQARARLGETELRSTLSGTVTAQPVDAGSTVTAGQTLLTVQQLDWLYVTATVPVEQSGVVGVGTRAEIILDGQPDKPLIATVAEVNPAADPQSRQYTIRFKLDNAGGKLRPGMFAHLTLELRTINAAVVVSTDAVKTTPKGSTVTVVDSESVAAVRPVTLGTKVGGDVEILSGVSAGERVVTLSYSPVKDGQKVKEGGGKEKKGDKPAEGAAAGPTAGRSPSVEPGRSPSTGEKR</sequence>
<evidence type="ECO:0000259" key="8">
    <source>
        <dbReference type="Pfam" id="PF25954"/>
    </source>
</evidence>
<evidence type="ECO:0000256" key="5">
    <source>
        <dbReference type="SAM" id="Coils"/>
    </source>
</evidence>
<dbReference type="EMBL" id="JACHGW010000003">
    <property type="protein sequence ID" value="MBB6051514.1"/>
    <property type="molecule type" value="Genomic_DNA"/>
</dbReference>
<evidence type="ECO:0000256" key="6">
    <source>
        <dbReference type="SAM" id="MobiDB-lite"/>
    </source>
</evidence>
<dbReference type="NCBIfam" id="TIGR01730">
    <property type="entry name" value="RND_mfp"/>
    <property type="match status" value="1"/>
</dbReference>
<dbReference type="Pfam" id="PF25954">
    <property type="entry name" value="Beta-barrel_RND_2"/>
    <property type="match status" value="1"/>
</dbReference>
<evidence type="ECO:0000256" key="3">
    <source>
        <dbReference type="ARBA" id="ARBA00022448"/>
    </source>
</evidence>
<evidence type="ECO:0000256" key="2">
    <source>
        <dbReference type="ARBA" id="ARBA00009477"/>
    </source>
</evidence>
<feature type="coiled-coil region" evidence="5">
    <location>
        <begin position="113"/>
        <end position="211"/>
    </location>
</feature>
<evidence type="ECO:0000313" key="11">
    <source>
        <dbReference type="Proteomes" id="UP000520814"/>
    </source>
</evidence>
<dbReference type="Gene3D" id="6.10.140.1990">
    <property type="match status" value="1"/>
</dbReference>
<dbReference type="SUPFAM" id="SSF111369">
    <property type="entry name" value="HlyD-like secretion proteins"/>
    <property type="match status" value="2"/>
</dbReference>
<dbReference type="AlphaFoldDB" id="A0A7W9W6J5"/>
<evidence type="ECO:0000256" key="4">
    <source>
        <dbReference type="ARBA" id="ARBA00023054"/>
    </source>
</evidence>
<dbReference type="Pfam" id="PF25967">
    <property type="entry name" value="RND-MFP_C"/>
    <property type="match status" value="1"/>
</dbReference>
<evidence type="ECO:0000259" key="7">
    <source>
        <dbReference type="Pfam" id="PF25917"/>
    </source>
</evidence>
<proteinExistence type="inferred from homology"/>
<evidence type="ECO:0000313" key="10">
    <source>
        <dbReference type="EMBL" id="MBB6051514.1"/>
    </source>
</evidence>
<dbReference type="RefSeq" id="WP_184198609.1">
    <property type="nucleotide sequence ID" value="NZ_JACHGW010000003.1"/>
</dbReference>
<dbReference type="Gene3D" id="2.40.50.100">
    <property type="match status" value="1"/>
</dbReference>
<gene>
    <name evidence="10" type="ORF">HNQ39_003324</name>
</gene>
<dbReference type="GO" id="GO:0030313">
    <property type="term" value="C:cell envelope"/>
    <property type="evidence" value="ECO:0007669"/>
    <property type="project" value="UniProtKB-SubCell"/>
</dbReference>
<feature type="region of interest" description="Disordered" evidence="6">
    <location>
        <begin position="514"/>
        <end position="562"/>
    </location>
</feature>
<feature type="domain" description="Multidrug resistance protein MdtA-like C-terminal permuted SH3" evidence="9">
    <location>
        <begin position="454"/>
        <end position="509"/>
    </location>
</feature>
<dbReference type="InterPro" id="IPR030190">
    <property type="entry name" value="MacA_alpha-hairpin_sf"/>
</dbReference>
<dbReference type="FunFam" id="2.40.30.170:FF:000010">
    <property type="entry name" value="Efflux RND transporter periplasmic adaptor subunit"/>
    <property type="match status" value="1"/>
</dbReference>
<comment type="caution">
    <text evidence="10">The sequence shown here is derived from an EMBL/GenBank/DDBJ whole genome shotgun (WGS) entry which is preliminary data.</text>
</comment>
<dbReference type="GO" id="GO:1990961">
    <property type="term" value="P:xenobiotic detoxification by transmembrane export across the plasma membrane"/>
    <property type="evidence" value="ECO:0007669"/>
    <property type="project" value="InterPro"/>
</dbReference>
<dbReference type="Gene3D" id="2.40.30.170">
    <property type="match status" value="1"/>
</dbReference>
<protein>
    <submittedName>
        <fullName evidence="10">RND family efflux transporter MFP subunit</fullName>
    </submittedName>
</protein>
<comment type="similarity">
    <text evidence="2">Belongs to the membrane fusion protein (MFP) (TC 8.A.1) family.</text>
</comment>
<keyword evidence="3" id="KW-0813">Transport</keyword>
<dbReference type="GO" id="GO:0019898">
    <property type="term" value="C:extrinsic component of membrane"/>
    <property type="evidence" value="ECO:0007669"/>
    <property type="project" value="InterPro"/>
</dbReference>
<dbReference type="Pfam" id="PF25917">
    <property type="entry name" value="BSH_RND"/>
    <property type="match status" value="1"/>
</dbReference>
<dbReference type="GO" id="GO:1990281">
    <property type="term" value="C:efflux pump complex"/>
    <property type="evidence" value="ECO:0007669"/>
    <property type="project" value="TreeGrafter"/>
</dbReference>
<feature type="domain" description="Multidrug resistance protein MdtA-like barrel-sandwich hybrid" evidence="7">
    <location>
        <begin position="73"/>
        <end position="366"/>
    </location>
</feature>
<dbReference type="GO" id="GO:1990195">
    <property type="term" value="C:macrolide transmembrane transporter complex"/>
    <property type="evidence" value="ECO:0007669"/>
    <property type="project" value="InterPro"/>
</dbReference>
<name>A0A7W9W6J5_ARMRO</name>
<dbReference type="InterPro" id="IPR006143">
    <property type="entry name" value="RND_pump_MFP"/>
</dbReference>
<accession>A0A7W9W6J5</accession>
<dbReference type="PANTHER" id="PTHR30469">
    <property type="entry name" value="MULTIDRUG RESISTANCE PROTEIN MDTA"/>
    <property type="match status" value="1"/>
</dbReference>
<keyword evidence="4 5" id="KW-0175">Coiled coil</keyword>
<dbReference type="Proteomes" id="UP000520814">
    <property type="component" value="Unassembled WGS sequence"/>
</dbReference>